<dbReference type="EMBL" id="JAEVFJ010000001">
    <property type="protein sequence ID" value="KAH8108019.1"/>
    <property type="molecule type" value="Genomic_DNA"/>
</dbReference>
<keyword evidence="2" id="KW-1185">Reference proteome</keyword>
<dbReference type="Proteomes" id="UP000813824">
    <property type="component" value="Unassembled WGS sequence"/>
</dbReference>
<protein>
    <recommendedName>
        <fullName evidence="3">F-box domain-containing protein</fullName>
    </recommendedName>
</protein>
<dbReference type="OrthoDB" id="3038402at2759"/>
<sequence length="572" mass="65956">MSVFQRQPGVLFDRQAVEDAIANELEIIALHRTRLQRLKEHLNTFSPINDRLPPEILSYIFSLLKSPHFATAPYDPLARRTSIIPVVYDGEFYDWRLCTFICRHWRQISLQCSPMWSDILVTHNYPSLYMLKLMLQRSGQHPLRIVVERGVVGHWPQEQTRLEAVLECLGRIEVLEFRGELEQSALLHLAHLQTLTYHSPDRSSFHILLSPTITSLWLLNWEGTIGHTKCLLDALRRVPHLRDLTLTSRWNSDDDGGESSNIPPVQLSQLENLRVECDSDCRLWATVLNNLEFPTTTRVSFKGATDEDFHVEKIIAVFQRLLNRIGYDSRHAVGGRVWPFSAILRARRNFSRTTIIHKLWGADIDQSYTSPDPPLYTLHLQIPEIRTYYKHLTSCFKMPSLGVRSLFYNRQHPSIKDWHNSIGHMVHVETLIVDSFPYLPRCLPAITSDQSTSSSATSILSSSDSEIPEFFPRLKTLIILTSRNIVASWLNRLQSSLFSRMQNGMGLERLIFVTHDKRFAWPAETRETFRQVAPMVDAYEKPSQVAEVLRGLCPVTFIEAVQEEIWIGQPSQ</sequence>
<proteinExistence type="predicted"/>
<accession>A0A8K0XV96</accession>
<evidence type="ECO:0000313" key="1">
    <source>
        <dbReference type="EMBL" id="KAH8108019.1"/>
    </source>
</evidence>
<gene>
    <name evidence="1" type="ORF">BXZ70DRAFT_1003435</name>
</gene>
<dbReference type="AlphaFoldDB" id="A0A8K0XV96"/>
<name>A0A8K0XV96_9AGAR</name>
<evidence type="ECO:0000313" key="2">
    <source>
        <dbReference type="Proteomes" id="UP000813824"/>
    </source>
</evidence>
<reference evidence="1" key="1">
    <citation type="journal article" date="2021" name="New Phytol.">
        <title>Evolutionary innovations through gain and loss of genes in the ectomycorrhizal Boletales.</title>
        <authorList>
            <person name="Wu G."/>
            <person name="Miyauchi S."/>
            <person name="Morin E."/>
            <person name="Kuo A."/>
            <person name="Drula E."/>
            <person name="Varga T."/>
            <person name="Kohler A."/>
            <person name="Feng B."/>
            <person name="Cao Y."/>
            <person name="Lipzen A."/>
            <person name="Daum C."/>
            <person name="Hundley H."/>
            <person name="Pangilinan J."/>
            <person name="Johnson J."/>
            <person name="Barry K."/>
            <person name="LaButti K."/>
            <person name="Ng V."/>
            <person name="Ahrendt S."/>
            <person name="Min B."/>
            <person name="Choi I.G."/>
            <person name="Park H."/>
            <person name="Plett J.M."/>
            <person name="Magnuson J."/>
            <person name="Spatafora J.W."/>
            <person name="Nagy L.G."/>
            <person name="Henrissat B."/>
            <person name="Grigoriev I.V."/>
            <person name="Yang Z.L."/>
            <person name="Xu J."/>
            <person name="Martin F.M."/>
        </authorList>
    </citation>
    <scope>NUCLEOTIDE SEQUENCE</scope>
    <source>
        <strain evidence="1">KKN 215</strain>
    </source>
</reference>
<evidence type="ECO:0008006" key="3">
    <source>
        <dbReference type="Google" id="ProtNLM"/>
    </source>
</evidence>
<comment type="caution">
    <text evidence="1">The sequence shown here is derived from an EMBL/GenBank/DDBJ whole genome shotgun (WGS) entry which is preliminary data.</text>
</comment>
<dbReference type="Gene3D" id="1.20.1280.50">
    <property type="match status" value="1"/>
</dbReference>
<organism evidence="1 2">
    <name type="scientific">Cristinia sonorae</name>
    <dbReference type="NCBI Taxonomy" id="1940300"/>
    <lineage>
        <taxon>Eukaryota</taxon>
        <taxon>Fungi</taxon>
        <taxon>Dikarya</taxon>
        <taxon>Basidiomycota</taxon>
        <taxon>Agaricomycotina</taxon>
        <taxon>Agaricomycetes</taxon>
        <taxon>Agaricomycetidae</taxon>
        <taxon>Agaricales</taxon>
        <taxon>Pleurotineae</taxon>
        <taxon>Stephanosporaceae</taxon>
        <taxon>Cristinia</taxon>
    </lineage>
</organism>